<protein>
    <submittedName>
        <fullName evidence="4">Precorrin-6A/cobalt-precorrin-6A reductase</fullName>
        <ecNumber evidence="4">1.3.1.106</ecNumber>
        <ecNumber evidence="4">1.3.1.54</ecNumber>
    </submittedName>
</protein>
<dbReference type="GO" id="GO:0016994">
    <property type="term" value="F:precorrin-6A reductase activity"/>
    <property type="evidence" value="ECO:0007669"/>
    <property type="project" value="UniProtKB-EC"/>
</dbReference>
<dbReference type="NCBIfam" id="TIGR00715">
    <property type="entry name" value="precor6x_red"/>
    <property type="match status" value="1"/>
</dbReference>
<sequence>MRILILGGTTEARQAAEKLAAVRELDVQLSLAGRTENPVRQPVPVRVGGFGGAEGLARHLAEQRIELLIDATHPYAARISANAAKAAWEAGVTILALRRPGWEQREGDRWTFADGVADAVRALGRAPRRVFLSIGRQEVGAFAAALQHFYLIRSVDPVEPPLAVPDVRYILARGPFGEEAERALLTENRIDSLVSKDSGGAASYGKIAAARALGIEVIMIRRPELPQVPSASSVGELVAMTCTHFGLVAARGV</sequence>
<organism evidence="4 5">
    <name type="scientific">Aquamicrobium lusatiense</name>
    <dbReference type="NCBI Taxonomy" id="89772"/>
    <lineage>
        <taxon>Bacteria</taxon>
        <taxon>Pseudomonadati</taxon>
        <taxon>Pseudomonadota</taxon>
        <taxon>Alphaproteobacteria</taxon>
        <taxon>Hyphomicrobiales</taxon>
        <taxon>Phyllobacteriaceae</taxon>
        <taxon>Aquamicrobium</taxon>
    </lineage>
</organism>
<dbReference type="AlphaFoldDB" id="A0A7W9VWH5"/>
<evidence type="ECO:0000313" key="5">
    <source>
        <dbReference type="Proteomes" id="UP000533306"/>
    </source>
</evidence>
<dbReference type="EMBL" id="JACHEU010000001">
    <property type="protein sequence ID" value="MBB6013305.1"/>
    <property type="molecule type" value="Genomic_DNA"/>
</dbReference>
<dbReference type="EC" id="1.3.1.54" evidence="4"/>
<evidence type="ECO:0000256" key="3">
    <source>
        <dbReference type="ARBA" id="ARBA00023002"/>
    </source>
</evidence>
<dbReference type="GO" id="GO:0009236">
    <property type="term" value="P:cobalamin biosynthetic process"/>
    <property type="evidence" value="ECO:0007669"/>
    <property type="project" value="UniProtKB-UniPathway"/>
</dbReference>
<proteinExistence type="predicted"/>
<dbReference type="Proteomes" id="UP000533306">
    <property type="component" value="Unassembled WGS sequence"/>
</dbReference>
<evidence type="ECO:0000313" key="4">
    <source>
        <dbReference type="EMBL" id="MBB6013305.1"/>
    </source>
</evidence>
<name>A0A7W9VWH5_9HYPH</name>
<evidence type="ECO:0000256" key="1">
    <source>
        <dbReference type="ARBA" id="ARBA00004953"/>
    </source>
</evidence>
<dbReference type="PROSITE" id="PS51014">
    <property type="entry name" value="COBK_CBIJ"/>
    <property type="match status" value="1"/>
</dbReference>
<keyword evidence="3 4" id="KW-0560">Oxidoreductase</keyword>
<dbReference type="InterPro" id="IPR003723">
    <property type="entry name" value="Precorrin-6x_reduct"/>
</dbReference>
<comment type="caution">
    <text evidence="4">The sequence shown here is derived from an EMBL/GenBank/DDBJ whole genome shotgun (WGS) entry which is preliminary data.</text>
</comment>
<dbReference type="PANTHER" id="PTHR36925:SF1">
    <property type="entry name" value="COBALT-PRECORRIN-6A REDUCTASE"/>
    <property type="match status" value="1"/>
</dbReference>
<dbReference type="Pfam" id="PF02571">
    <property type="entry name" value="CbiJ"/>
    <property type="match status" value="1"/>
</dbReference>
<keyword evidence="5" id="KW-1185">Reference proteome</keyword>
<dbReference type="UniPathway" id="UPA00148"/>
<gene>
    <name evidence="4" type="ORF">HNR59_002650</name>
</gene>
<keyword evidence="2" id="KW-0169">Cobalamin biosynthesis</keyword>
<reference evidence="4 5" key="1">
    <citation type="submission" date="2020-08" db="EMBL/GenBank/DDBJ databases">
        <title>Genomic Encyclopedia of Type Strains, Phase IV (KMG-IV): sequencing the most valuable type-strain genomes for metagenomic binning, comparative biology and taxonomic classification.</title>
        <authorList>
            <person name="Goeker M."/>
        </authorList>
    </citation>
    <scope>NUCLEOTIDE SEQUENCE [LARGE SCALE GENOMIC DNA]</scope>
    <source>
        <strain evidence="4 5">DSM 11099</strain>
    </source>
</reference>
<comment type="pathway">
    <text evidence="1">Cofactor biosynthesis; adenosylcobalamin biosynthesis.</text>
</comment>
<dbReference type="NCBIfam" id="NF005968">
    <property type="entry name" value="PRK08057.1-2"/>
    <property type="match status" value="1"/>
</dbReference>
<dbReference type="EC" id="1.3.1.106" evidence="4"/>
<accession>A0A7W9VWH5</accession>
<evidence type="ECO:0000256" key="2">
    <source>
        <dbReference type="ARBA" id="ARBA00022573"/>
    </source>
</evidence>
<dbReference type="RefSeq" id="WP_183830953.1">
    <property type="nucleotide sequence ID" value="NZ_JACHEU010000001.1"/>
</dbReference>
<dbReference type="PANTHER" id="PTHR36925">
    <property type="entry name" value="COBALT-PRECORRIN-6A REDUCTASE"/>
    <property type="match status" value="1"/>
</dbReference>